<evidence type="ECO:0000313" key="2">
    <source>
        <dbReference type="EMBL" id="JAD93987.1"/>
    </source>
</evidence>
<reference evidence="2" key="2">
    <citation type="journal article" date="2015" name="Data Brief">
        <title>Shoot transcriptome of the giant reed, Arundo donax.</title>
        <authorList>
            <person name="Barrero R.A."/>
            <person name="Guerrero F.D."/>
            <person name="Moolhuijzen P."/>
            <person name="Goolsby J.A."/>
            <person name="Tidwell J."/>
            <person name="Bellgard S.E."/>
            <person name="Bellgard M.I."/>
        </authorList>
    </citation>
    <scope>NUCLEOTIDE SEQUENCE</scope>
    <source>
        <tissue evidence="2">Shoot tissue taken approximately 20 cm above the soil surface</tissue>
    </source>
</reference>
<dbReference type="EMBL" id="GBRH01203908">
    <property type="protein sequence ID" value="JAD93987.1"/>
    <property type="molecule type" value="Transcribed_RNA"/>
</dbReference>
<protein>
    <submittedName>
        <fullName evidence="2">Uncharacterized protein</fullName>
    </submittedName>
</protein>
<organism evidence="2">
    <name type="scientific">Arundo donax</name>
    <name type="common">Giant reed</name>
    <name type="synonym">Donax arundinaceus</name>
    <dbReference type="NCBI Taxonomy" id="35708"/>
    <lineage>
        <taxon>Eukaryota</taxon>
        <taxon>Viridiplantae</taxon>
        <taxon>Streptophyta</taxon>
        <taxon>Embryophyta</taxon>
        <taxon>Tracheophyta</taxon>
        <taxon>Spermatophyta</taxon>
        <taxon>Magnoliopsida</taxon>
        <taxon>Liliopsida</taxon>
        <taxon>Poales</taxon>
        <taxon>Poaceae</taxon>
        <taxon>PACMAD clade</taxon>
        <taxon>Arundinoideae</taxon>
        <taxon>Arundineae</taxon>
        <taxon>Arundo</taxon>
    </lineage>
</organism>
<dbReference type="AlphaFoldDB" id="A0A0A9ED73"/>
<feature type="region of interest" description="Disordered" evidence="1">
    <location>
        <begin position="60"/>
        <end position="85"/>
    </location>
</feature>
<accession>A0A0A9ED73</accession>
<sequence>MEAAPAIRTFSSSSSSFTVAAKPRRLLAGLGSRRARALEAPLPPRALAFSRAPLVFSSPHPPAAAAPAHAKVDRFCSPATPGSSR</sequence>
<proteinExistence type="predicted"/>
<name>A0A0A9ED73_ARUDO</name>
<reference evidence="2" key="1">
    <citation type="submission" date="2014-09" db="EMBL/GenBank/DDBJ databases">
        <authorList>
            <person name="Magalhaes I.L.F."/>
            <person name="Oliveira U."/>
            <person name="Santos F.R."/>
            <person name="Vidigal T.H.D.A."/>
            <person name="Brescovit A.D."/>
            <person name="Santos A.J."/>
        </authorList>
    </citation>
    <scope>NUCLEOTIDE SEQUENCE</scope>
    <source>
        <tissue evidence="2">Shoot tissue taken approximately 20 cm above the soil surface</tissue>
    </source>
</reference>
<evidence type="ECO:0000256" key="1">
    <source>
        <dbReference type="SAM" id="MobiDB-lite"/>
    </source>
</evidence>